<dbReference type="InterPro" id="IPR001638">
    <property type="entry name" value="Solute-binding_3/MltF_N"/>
</dbReference>
<evidence type="ECO:0000256" key="2">
    <source>
        <dbReference type="ARBA" id="ARBA00022729"/>
    </source>
</evidence>
<dbReference type="SMART" id="SM00062">
    <property type="entry name" value="PBPb"/>
    <property type="match status" value="1"/>
</dbReference>
<name>A4C8D8_9GAMM</name>
<evidence type="ECO:0000313" key="5">
    <source>
        <dbReference type="EMBL" id="EAR28853.1"/>
    </source>
</evidence>
<evidence type="ECO:0000256" key="1">
    <source>
        <dbReference type="ARBA" id="ARBA00010333"/>
    </source>
</evidence>
<dbReference type="PANTHER" id="PTHR35936">
    <property type="entry name" value="MEMBRANE-BOUND LYTIC MUREIN TRANSGLYCOSYLASE F"/>
    <property type="match status" value="1"/>
</dbReference>
<dbReference type="Gene3D" id="3.40.190.10">
    <property type="entry name" value="Periplasmic binding protein-like II"/>
    <property type="match status" value="2"/>
</dbReference>
<comment type="caution">
    <text evidence="5">The sequence shown here is derived from an EMBL/GenBank/DDBJ whole genome shotgun (WGS) entry which is preliminary data.</text>
</comment>
<dbReference type="AlphaFoldDB" id="A4C8D8"/>
<dbReference type="HOGENOM" id="CLU_070548_0_0_6"/>
<feature type="signal peptide" evidence="3">
    <location>
        <begin position="1"/>
        <end position="22"/>
    </location>
</feature>
<dbReference type="STRING" id="87626.PTD2_07414"/>
<dbReference type="SUPFAM" id="SSF53850">
    <property type="entry name" value="Periplasmic binding protein-like II"/>
    <property type="match status" value="1"/>
</dbReference>
<gene>
    <name evidence="5" type="ORF">PTD2_07414</name>
</gene>
<keyword evidence="6" id="KW-1185">Reference proteome</keyword>
<accession>A4C8D8</accession>
<evidence type="ECO:0000256" key="3">
    <source>
        <dbReference type="SAM" id="SignalP"/>
    </source>
</evidence>
<dbReference type="eggNOG" id="COG0834">
    <property type="taxonomic scope" value="Bacteria"/>
</dbReference>
<evidence type="ECO:0000259" key="4">
    <source>
        <dbReference type="SMART" id="SM00062"/>
    </source>
</evidence>
<dbReference type="PANTHER" id="PTHR35936:SF19">
    <property type="entry name" value="AMINO-ACID-BINDING PROTEIN YXEM-RELATED"/>
    <property type="match status" value="1"/>
</dbReference>
<comment type="similarity">
    <text evidence="1">Belongs to the bacterial solute-binding protein 3 family.</text>
</comment>
<dbReference type="EMBL" id="AAOH01000003">
    <property type="protein sequence ID" value="EAR28853.1"/>
    <property type="molecule type" value="Genomic_DNA"/>
</dbReference>
<protein>
    <submittedName>
        <fullName evidence="5">ABC-type amino acid transport/signal transduction systems periplasmic component/domain-like protein</fullName>
    </submittedName>
</protein>
<proteinExistence type="inferred from homology"/>
<keyword evidence="2 3" id="KW-0732">Signal</keyword>
<dbReference type="OrthoDB" id="245568at2"/>
<dbReference type="RefSeq" id="WP_009838115.1">
    <property type="nucleotide sequence ID" value="NZ_AAOH01000003.1"/>
</dbReference>
<feature type="domain" description="Solute-binding protein family 3/N-terminal" evidence="4">
    <location>
        <begin position="29"/>
        <end position="248"/>
    </location>
</feature>
<sequence>MRQFNYVILAMLWLSLGASAIASEQPILDVSVGWSKPPYVIEQDDSGFEIELVKAIFNQLGYQLKFIYVPFARSPYLLNQGETDLAMTINPRMDIKKQQLSIPYISYHNVAISLKERHLTINVVADLANYSVVAFQNAKVVLGYEYGRAVKQSLFYQELPDQAHQVEMLLKGRTDVVVMDINIFNYLSRAYSNQNQMDKVNVHTLFPVSKYQLGFKNSALKDLFNEKLNIYKGSDAYQQLLKKYEFYQVESHNQP</sequence>
<dbReference type="Pfam" id="PF00497">
    <property type="entry name" value="SBP_bac_3"/>
    <property type="match status" value="1"/>
</dbReference>
<organism evidence="5 6">
    <name type="scientific">Pseudoalteromonas tunicata D2</name>
    <dbReference type="NCBI Taxonomy" id="87626"/>
    <lineage>
        <taxon>Bacteria</taxon>
        <taxon>Pseudomonadati</taxon>
        <taxon>Pseudomonadota</taxon>
        <taxon>Gammaproteobacteria</taxon>
        <taxon>Alteromonadales</taxon>
        <taxon>Pseudoalteromonadaceae</taxon>
        <taxon>Pseudoalteromonas</taxon>
    </lineage>
</organism>
<reference evidence="5 6" key="1">
    <citation type="submission" date="2006-02" db="EMBL/GenBank/DDBJ databases">
        <authorList>
            <person name="Moran M.A."/>
            <person name="Kjelleberg S."/>
            <person name="Egan S."/>
            <person name="Saunders N."/>
            <person name="Thomas T."/>
            <person name="Ferriera S."/>
            <person name="Johnson J."/>
            <person name="Kravitz S."/>
            <person name="Halpern A."/>
            <person name="Remington K."/>
            <person name="Beeson K."/>
            <person name="Tran B."/>
            <person name="Rogers Y.-H."/>
            <person name="Friedman R."/>
            <person name="Venter J.C."/>
        </authorList>
    </citation>
    <scope>NUCLEOTIDE SEQUENCE [LARGE SCALE GENOMIC DNA]</scope>
    <source>
        <strain evidence="5 6">D2</strain>
    </source>
</reference>
<feature type="chain" id="PRO_5002667085" evidence="3">
    <location>
        <begin position="23"/>
        <end position="255"/>
    </location>
</feature>
<dbReference type="Proteomes" id="UP000006201">
    <property type="component" value="Unassembled WGS sequence"/>
</dbReference>
<evidence type="ECO:0000313" key="6">
    <source>
        <dbReference type="Proteomes" id="UP000006201"/>
    </source>
</evidence>